<dbReference type="AlphaFoldDB" id="A0A914HJW1"/>
<dbReference type="InterPro" id="IPR011705">
    <property type="entry name" value="BACK"/>
</dbReference>
<feature type="domain" description="BTB" evidence="9">
    <location>
        <begin position="745"/>
        <end position="823"/>
    </location>
</feature>
<dbReference type="InterPro" id="IPR038648">
    <property type="entry name" value="PHR_sf"/>
</dbReference>
<evidence type="ECO:0000256" key="5">
    <source>
        <dbReference type="ARBA" id="ARBA00022989"/>
    </source>
</evidence>
<proteinExistence type="predicted"/>
<accession>A0A914HJW1</accession>
<evidence type="ECO:0000256" key="8">
    <source>
        <dbReference type="SAM" id="Phobius"/>
    </source>
</evidence>
<evidence type="ECO:0000256" key="6">
    <source>
        <dbReference type="ARBA" id="ARBA00023136"/>
    </source>
</evidence>
<feature type="transmembrane region" description="Helical" evidence="8">
    <location>
        <begin position="415"/>
        <end position="438"/>
    </location>
</feature>
<feature type="transmembrane region" description="Helical" evidence="8">
    <location>
        <begin position="209"/>
        <end position="229"/>
    </location>
</feature>
<dbReference type="Pfam" id="PF08005">
    <property type="entry name" value="PHR"/>
    <property type="match status" value="1"/>
</dbReference>
<evidence type="ECO:0000256" key="7">
    <source>
        <dbReference type="SAM" id="MobiDB-lite"/>
    </source>
</evidence>
<evidence type="ECO:0000256" key="2">
    <source>
        <dbReference type="ARBA" id="ARBA00004496"/>
    </source>
</evidence>
<evidence type="ECO:0000256" key="1">
    <source>
        <dbReference type="ARBA" id="ARBA00004370"/>
    </source>
</evidence>
<dbReference type="Pfam" id="PF00651">
    <property type="entry name" value="BTB"/>
    <property type="match status" value="1"/>
</dbReference>
<dbReference type="InterPro" id="IPR012983">
    <property type="entry name" value="PHR"/>
</dbReference>
<dbReference type="SUPFAM" id="SSF54695">
    <property type="entry name" value="POZ domain"/>
    <property type="match status" value="1"/>
</dbReference>
<keyword evidence="5 8" id="KW-1133">Transmembrane helix</keyword>
<sequence length="1164" mass="130686">MAQLPVNMEPPNGEDVGVAGIPIVRGRSEEGAIEGIPIARSYDQQLLLCPTPVPSRTQRPMFSGDDASGIGPSGVPAPLSRRPYLFSVPQNPSLLSSMTGDQHQLQFPYDRMHREQNMAIRYRLFNRLDPGGSHLRMPSHFGHNLFHLEHNDGHEAGFLLGLFLMLLMAALAFYTAYRVVESPNSLALDRTDADFSDVCRFFWGKRGEYFSVFFSVLVLVGGVILYFVLMSNFLYYTGNIVNEALQPNSSIIPVIVNGTLSCDVFCPERIEHHGVHDLLIFGERLLFGERDLPLLSQYDGHLSLFKRIWTLQGGVPLILAVCLFPLLNFKSPTFFMNFNGLGTISIGYLMCFTISKAIECKFNVDFFDRTSEHFVQLFNWKFPALSGTLALAFFIHNAILTILRNQKHPENNSRDLFIGYSLSAFCYVLIGSLFFLAFPTFRDCISDNFLNNFATGDVLSAVARIFLLFQMLTVLPLLMYLIRVQFSYVLVGTVYPGLSYVVLINLAVLLVALSFALFYPHVGAILRYIGSISGLVWMFLLPCGVHMKRLQSVIFQFNVQNSSSPRLCAPKKTTEFRRKRPNLSTKLIGQSSSQEGIGVPLNKLSDSISSDLTNFGNDFYKITKADSLSSIEQSVTDLDPNLASNLMPTTNNRCANRRAEEMSSPKNTPMLDPNCKVDQGEASKSPQQEDSNVRMSGKICKKRMNKIENVAHLNGRGGIGAIGWQATLPSTRERLSYMLMNETLADIYFIFRGSDGTVQKIPAHKFVLSVGSAVFEAMFRFSDSSPDGGCSNCIRELELVDVEREAFEALLTFLYIDDIQSINKETVMSILYTAKKYAVPTLESACVNFLETCLNGDNAFMLLSKARFYDEQRLANQCLEIIDEETQEAMKSEDFLSIDHETLCAVLGRDTLRVKELSLFKATVRWAFEKCRAKCLQPTPENLRLVLGVALNQLRFPLMSPSDFAKYVAPTKLLTDAEMVGVFLYYHLGPEHPVPFRSNYRGLYTPELVVKRFQRIESSWGYTGTPDRVKFMVDTPVFILGFGLYGSNRDSCQYAVLIEILNFNTGKLLASNECRFLSDGSPSTFRVLFDEPVEICSNTTYVASAKLTGHESHYGTKGLRKIKLERNGRPDINWHFQYAPGNNNGTSVEDGQIPEILFCAKHPY</sequence>
<feature type="region of interest" description="Disordered" evidence="7">
    <location>
        <begin position="657"/>
        <end position="695"/>
    </location>
</feature>
<dbReference type="Proteomes" id="UP000887572">
    <property type="component" value="Unplaced"/>
</dbReference>
<evidence type="ECO:0000256" key="3">
    <source>
        <dbReference type="ARBA" id="ARBA00022490"/>
    </source>
</evidence>
<keyword evidence="6 8" id="KW-0472">Membrane</keyword>
<dbReference type="GO" id="GO:0000932">
    <property type="term" value="C:P-body"/>
    <property type="evidence" value="ECO:0007669"/>
    <property type="project" value="TreeGrafter"/>
</dbReference>
<evidence type="ECO:0000256" key="4">
    <source>
        <dbReference type="ARBA" id="ARBA00022692"/>
    </source>
</evidence>
<dbReference type="Pfam" id="PF07707">
    <property type="entry name" value="BACK"/>
    <property type="match status" value="1"/>
</dbReference>
<feature type="transmembrane region" description="Helical" evidence="8">
    <location>
        <begin position="156"/>
        <end position="177"/>
    </location>
</feature>
<dbReference type="GO" id="GO:0022008">
    <property type="term" value="P:neurogenesis"/>
    <property type="evidence" value="ECO:0007669"/>
    <property type="project" value="TreeGrafter"/>
</dbReference>
<dbReference type="Gene3D" id="2.60.120.820">
    <property type="entry name" value="PHR domain"/>
    <property type="match status" value="1"/>
</dbReference>
<feature type="transmembrane region" description="Helical" evidence="8">
    <location>
        <begin position="308"/>
        <end position="327"/>
    </location>
</feature>
<dbReference type="Gene3D" id="1.25.40.420">
    <property type="match status" value="1"/>
</dbReference>
<feature type="compositionally biased region" description="Polar residues" evidence="7">
    <location>
        <begin position="682"/>
        <end position="694"/>
    </location>
</feature>
<feature type="transmembrane region" description="Helical" evidence="8">
    <location>
        <begin position="458"/>
        <end position="482"/>
    </location>
</feature>
<evidence type="ECO:0000259" key="9">
    <source>
        <dbReference type="PROSITE" id="PS50097"/>
    </source>
</evidence>
<dbReference type="SMART" id="SM00875">
    <property type="entry name" value="BACK"/>
    <property type="match status" value="1"/>
</dbReference>
<dbReference type="PROSITE" id="PS50097">
    <property type="entry name" value="BTB"/>
    <property type="match status" value="1"/>
</dbReference>
<keyword evidence="4 8" id="KW-0812">Transmembrane</keyword>
<dbReference type="PANTHER" id="PTHR45774">
    <property type="entry name" value="BTB/POZ DOMAIN-CONTAINING"/>
    <property type="match status" value="1"/>
</dbReference>
<feature type="transmembrane region" description="Helical" evidence="8">
    <location>
        <begin position="494"/>
        <end position="519"/>
    </location>
</feature>
<dbReference type="PANTHER" id="PTHR45774:SF3">
    <property type="entry name" value="BTB (POZ) DOMAIN-CONTAINING 2B-RELATED"/>
    <property type="match status" value="1"/>
</dbReference>
<reference evidence="11" key="1">
    <citation type="submission" date="2022-11" db="UniProtKB">
        <authorList>
            <consortium name="WormBaseParasite"/>
        </authorList>
    </citation>
    <scope>IDENTIFICATION</scope>
</reference>
<dbReference type="Pfam" id="PF01490">
    <property type="entry name" value="Aa_trans"/>
    <property type="match status" value="2"/>
</dbReference>
<organism evidence="10 11">
    <name type="scientific">Globodera rostochiensis</name>
    <name type="common">Golden nematode worm</name>
    <name type="synonym">Heterodera rostochiensis</name>
    <dbReference type="NCBI Taxonomy" id="31243"/>
    <lineage>
        <taxon>Eukaryota</taxon>
        <taxon>Metazoa</taxon>
        <taxon>Ecdysozoa</taxon>
        <taxon>Nematoda</taxon>
        <taxon>Chromadorea</taxon>
        <taxon>Rhabditida</taxon>
        <taxon>Tylenchina</taxon>
        <taxon>Tylenchomorpha</taxon>
        <taxon>Tylenchoidea</taxon>
        <taxon>Heteroderidae</taxon>
        <taxon>Heteroderinae</taxon>
        <taxon>Globodera</taxon>
    </lineage>
</organism>
<dbReference type="InterPro" id="IPR000210">
    <property type="entry name" value="BTB/POZ_dom"/>
</dbReference>
<dbReference type="SMART" id="SM00225">
    <property type="entry name" value="BTB"/>
    <property type="match status" value="1"/>
</dbReference>
<evidence type="ECO:0000313" key="11">
    <source>
        <dbReference type="WBParaSite" id="Gr19_v10_g17299.t1"/>
    </source>
</evidence>
<dbReference type="Gene3D" id="3.30.710.10">
    <property type="entry name" value="Potassium Channel Kv1.1, Chain A"/>
    <property type="match status" value="1"/>
</dbReference>
<protein>
    <submittedName>
        <fullName evidence="11">BTB domain-containing protein</fullName>
    </submittedName>
</protein>
<dbReference type="WBParaSite" id="Gr19_v10_g17299.t1">
    <property type="protein sequence ID" value="Gr19_v10_g17299.t1"/>
    <property type="gene ID" value="Gr19_v10_g17299"/>
</dbReference>
<dbReference type="InterPro" id="IPR011333">
    <property type="entry name" value="SKP1/BTB/POZ_sf"/>
</dbReference>
<dbReference type="InterPro" id="IPR013057">
    <property type="entry name" value="AA_transpt_TM"/>
</dbReference>
<dbReference type="GO" id="GO:0005829">
    <property type="term" value="C:cytosol"/>
    <property type="evidence" value="ECO:0007669"/>
    <property type="project" value="TreeGrafter"/>
</dbReference>
<feature type="transmembrane region" description="Helical" evidence="8">
    <location>
        <begin position="334"/>
        <end position="358"/>
    </location>
</feature>
<keyword evidence="3" id="KW-0963">Cytoplasm</keyword>
<feature type="transmembrane region" description="Helical" evidence="8">
    <location>
        <begin position="378"/>
        <end position="403"/>
    </location>
</feature>
<evidence type="ECO:0000313" key="10">
    <source>
        <dbReference type="Proteomes" id="UP000887572"/>
    </source>
</evidence>
<comment type="subcellular location">
    <subcellularLocation>
        <location evidence="2">Cytoplasm</location>
    </subcellularLocation>
    <subcellularLocation>
        <location evidence="1">Membrane</location>
    </subcellularLocation>
</comment>
<name>A0A914HJW1_GLORO</name>
<keyword evidence="10" id="KW-1185">Reference proteome</keyword>
<dbReference type="GO" id="GO:0016020">
    <property type="term" value="C:membrane"/>
    <property type="evidence" value="ECO:0007669"/>
    <property type="project" value="UniProtKB-SubCell"/>
</dbReference>